<feature type="domain" description="DUF306" evidence="1">
    <location>
        <begin position="153"/>
        <end position="263"/>
    </location>
</feature>
<evidence type="ECO:0000313" key="2">
    <source>
        <dbReference type="EMBL" id="NEA19536.1"/>
    </source>
</evidence>
<dbReference type="PANTHER" id="PTHR35535:SF2">
    <property type="entry name" value="DUF306 DOMAIN-CONTAINING PROTEIN"/>
    <property type="match status" value="1"/>
</dbReference>
<accession>A0A6N9UBT8</accession>
<proteinExistence type="predicted"/>
<sequence length="271" mass="27314">MRQPRTLVGVLTLLTLAACGTEPGPGGGGGSVREGAAVTGVHWSVTSLTVGGKRTAAPAGAHVEFGTSGTAEGSFGCNRFTADARIGADSVTLGPATTTAMGCEQDVQRFETALARALDGELKASVTGRGSGRTLTLTTADGDRIALTTQPPAPLTGTTWKVTSLVTGETATSLPAGAEGRAVLTFGEDGSVEGNLGCNSFHGEAAVSGSSITFGALASTRKTCPPERMEVERALLDVLDGRTTYELRHRALSVTAPNGKGLAATAQDVPG</sequence>
<organism evidence="2 3">
    <name type="scientific">Streptomyces halstedii</name>
    <dbReference type="NCBI Taxonomy" id="1944"/>
    <lineage>
        <taxon>Bacteria</taxon>
        <taxon>Bacillati</taxon>
        <taxon>Actinomycetota</taxon>
        <taxon>Actinomycetes</taxon>
        <taxon>Kitasatosporales</taxon>
        <taxon>Streptomycetaceae</taxon>
        <taxon>Streptomyces</taxon>
    </lineage>
</organism>
<evidence type="ECO:0000313" key="3">
    <source>
        <dbReference type="Proteomes" id="UP000471293"/>
    </source>
</evidence>
<evidence type="ECO:0000259" key="1">
    <source>
        <dbReference type="Pfam" id="PF03724"/>
    </source>
</evidence>
<dbReference type="InterPro" id="IPR053147">
    <property type="entry name" value="Hsp_HslJ-like"/>
</dbReference>
<dbReference type="PANTHER" id="PTHR35535">
    <property type="entry name" value="HEAT SHOCK PROTEIN HSLJ"/>
    <property type="match status" value="1"/>
</dbReference>
<dbReference type="PROSITE" id="PS51257">
    <property type="entry name" value="PROKAR_LIPOPROTEIN"/>
    <property type="match status" value="1"/>
</dbReference>
<dbReference type="InterPro" id="IPR038670">
    <property type="entry name" value="HslJ-like_sf"/>
</dbReference>
<feature type="domain" description="DUF306" evidence="1">
    <location>
        <begin position="37"/>
        <end position="146"/>
    </location>
</feature>
<dbReference type="Pfam" id="PF03724">
    <property type="entry name" value="META"/>
    <property type="match status" value="2"/>
</dbReference>
<gene>
    <name evidence="2" type="ORF">G3I29_29565</name>
</gene>
<comment type="caution">
    <text evidence="2">The sequence shown here is derived from an EMBL/GenBank/DDBJ whole genome shotgun (WGS) entry which is preliminary data.</text>
</comment>
<dbReference type="InterPro" id="IPR005184">
    <property type="entry name" value="DUF306_Meta_HslJ"/>
</dbReference>
<dbReference type="RefSeq" id="WP_164348958.1">
    <property type="nucleotide sequence ID" value="NZ_JAAGLQ010000623.1"/>
</dbReference>
<dbReference type="Gene3D" id="2.40.128.270">
    <property type="match status" value="2"/>
</dbReference>
<name>A0A6N9UBT8_STRHA</name>
<dbReference type="AlphaFoldDB" id="A0A6N9UBT8"/>
<reference evidence="2 3" key="1">
    <citation type="submission" date="2020-01" db="EMBL/GenBank/DDBJ databases">
        <title>Insect and environment-associated Actinomycetes.</title>
        <authorList>
            <person name="Currrie C."/>
            <person name="Chevrette M."/>
            <person name="Carlson C."/>
            <person name="Stubbendieck R."/>
            <person name="Wendt-Pienkowski E."/>
        </authorList>
    </citation>
    <scope>NUCLEOTIDE SEQUENCE [LARGE SCALE GENOMIC DNA]</scope>
    <source>
        <strain evidence="2 3">SID11342</strain>
    </source>
</reference>
<dbReference type="EMBL" id="JAAGLQ010000623">
    <property type="protein sequence ID" value="NEA19536.1"/>
    <property type="molecule type" value="Genomic_DNA"/>
</dbReference>
<protein>
    <submittedName>
        <fullName evidence="2">META domain-containing protein</fullName>
    </submittedName>
</protein>
<dbReference type="Proteomes" id="UP000471293">
    <property type="component" value="Unassembled WGS sequence"/>
</dbReference>